<keyword evidence="1" id="KW-0175">Coiled coil</keyword>
<keyword evidence="2" id="KW-1185">Reference proteome</keyword>
<dbReference type="InterPro" id="IPR043136">
    <property type="entry name" value="B30.2/SPRY_sf"/>
</dbReference>
<evidence type="ECO:0000256" key="1">
    <source>
        <dbReference type="SAM" id="Coils"/>
    </source>
</evidence>
<dbReference type="Gene3D" id="1.10.287.1490">
    <property type="match status" value="1"/>
</dbReference>
<organism evidence="2 3">
    <name type="scientific">Meloidogyne hapla</name>
    <name type="common">Root-knot nematode worm</name>
    <dbReference type="NCBI Taxonomy" id="6305"/>
    <lineage>
        <taxon>Eukaryota</taxon>
        <taxon>Metazoa</taxon>
        <taxon>Ecdysozoa</taxon>
        <taxon>Nematoda</taxon>
        <taxon>Chromadorea</taxon>
        <taxon>Rhabditida</taxon>
        <taxon>Tylenchina</taxon>
        <taxon>Tylenchomorpha</taxon>
        <taxon>Tylenchoidea</taxon>
        <taxon>Meloidogynidae</taxon>
        <taxon>Meloidogyninae</taxon>
        <taxon>Meloidogyne</taxon>
    </lineage>
</organism>
<feature type="coiled-coil region" evidence="1">
    <location>
        <begin position="26"/>
        <end position="120"/>
    </location>
</feature>
<accession>A0A1I8BBS9</accession>
<sequence length="306" mass="36418">MTEKEGSSNSGMNPILHNLIQFKNSWEELQKKFLEEKEKNNKLENKCQSFENEIKNLKKQIDEQKNNFTENQNNFTKEKEKYENDKKIIENKNNSLENEIKTLKEKINEMNVLSDKKNAEFKFQLEQLNDIINFKQVSFVQLKNKWKDIEGECCSEKCINTNKPVGNCIEGNGFINIINDENIKYINSVAGKDNRWPFIYTENPFKKPEYCFNYSLFYFEIKCKFEGEEKYMRIGLKNCNTNKYIIYFAKENIIYNEKDETFKIQQNSIWNNNDIFGCGLVYPPTNNKNEYPYVFFTKNGKQIGKN</sequence>
<dbReference type="WBParaSite" id="MhA1_Contig1857.frz3.gene5">
    <property type="protein sequence ID" value="MhA1_Contig1857.frz3.gene5"/>
    <property type="gene ID" value="MhA1_Contig1857.frz3.gene5"/>
</dbReference>
<dbReference type="Gene3D" id="2.60.120.920">
    <property type="match status" value="1"/>
</dbReference>
<dbReference type="Proteomes" id="UP000095281">
    <property type="component" value="Unplaced"/>
</dbReference>
<proteinExistence type="predicted"/>
<evidence type="ECO:0000313" key="2">
    <source>
        <dbReference type="Proteomes" id="UP000095281"/>
    </source>
</evidence>
<name>A0A1I8BBS9_MELHA</name>
<protein>
    <submittedName>
        <fullName evidence="3">Uncharacterized protein</fullName>
    </submittedName>
</protein>
<dbReference type="AlphaFoldDB" id="A0A1I8BBS9"/>
<dbReference type="SUPFAM" id="SSF90257">
    <property type="entry name" value="Myosin rod fragments"/>
    <property type="match status" value="1"/>
</dbReference>
<reference evidence="3" key="1">
    <citation type="submission" date="2016-11" db="UniProtKB">
        <authorList>
            <consortium name="WormBaseParasite"/>
        </authorList>
    </citation>
    <scope>IDENTIFICATION</scope>
</reference>
<evidence type="ECO:0000313" key="3">
    <source>
        <dbReference type="WBParaSite" id="MhA1_Contig1857.frz3.gene5"/>
    </source>
</evidence>